<comment type="caution">
    <text evidence="1">The sequence shown here is derived from an EMBL/GenBank/DDBJ whole genome shotgun (WGS) entry which is preliminary data.</text>
</comment>
<accession>A0A0R1ZM14</accession>
<sequence>MATVIWDFDGTLYDTYPGMIRALVATLTAHNLPAEPHELLLATKYDSMKRVLDDAASQHHLDRQQLQSEYNAHELVLNQDPMPYPGALAALSTVHVEGATNLLWTHRDQKAWRLLRQHQMSGLFAGGTTIDMHFKRKPDPESINYLLTKFGAKPETTLVVGDRQLDVAAGKAAGCHTLYIDVDGLHDAAAEFTAPTLTAALPTIRQFVADQN</sequence>
<dbReference type="InterPro" id="IPR041492">
    <property type="entry name" value="HAD_2"/>
</dbReference>
<dbReference type="SFLD" id="SFLDG01129">
    <property type="entry name" value="C1.5:_HAD__Beta-PGM__Phosphata"/>
    <property type="match status" value="1"/>
</dbReference>
<keyword evidence="2" id="KW-1185">Reference proteome</keyword>
<proteinExistence type="predicted"/>
<dbReference type="RefSeq" id="WP_056975456.1">
    <property type="nucleotide sequence ID" value="NZ_AYYO01000010.1"/>
</dbReference>
<dbReference type="OrthoDB" id="9807630at2"/>
<dbReference type="Pfam" id="PF13419">
    <property type="entry name" value="HAD_2"/>
    <property type="match status" value="1"/>
</dbReference>
<dbReference type="GO" id="GO:0008967">
    <property type="term" value="F:phosphoglycolate phosphatase activity"/>
    <property type="evidence" value="ECO:0007669"/>
    <property type="project" value="TreeGrafter"/>
</dbReference>
<evidence type="ECO:0000313" key="2">
    <source>
        <dbReference type="Proteomes" id="UP000051679"/>
    </source>
</evidence>
<dbReference type="Proteomes" id="UP000051679">
    <property type="component" value="Unassembled WGS sequence"/>
</dbReference>
<dbReference type="STRING" id="1291052.FC18_GL000875"/>
<dbReference type="PANTHER" id="PTHR43434:SF25">
    <property type="entry name" value="PHOSPHOGLYCOLATE PHOSPHATASE"/>
    <property type="match status" value="1"/>
</dbReference>
<dbReference type="Gene3D" id="3.40.50.1000">
    <property type="entry name" value="HAD superfamily/HAD-like"/>
    <property type="match status" value="1"/>
</dbReference>
<dbReference type="GO" id="GO:0005829">
    <property type="term" value="C:cytosol"/>
    <property type="evidence" value="ECO:0007669"/>
    <property type="project" value="TreeGrafter"/>
</dbReference>
<evidence type="ECO:0000313" key="1">
    <source>
        <dbReference type="EMBL" id="KRM56088.1"/>
    </source>
</evidence>
<name>A0A0R1ZM14_9LACO</name>
<dbReference type="InterPro" id="IPR050155">
    <property type="entry name" value="HAD-like_hydrolase_sf"/>
</dbReference>
<reference evidence="1 2" key="1">
    <citation type="journal article" date="2015" name="Genome Announc.">
        <title>Expanding the biotechnology potential of lactobacilli through comparative genomics of 213 strains and associated genera.</title>
        <authorList>
            <person name="Sun Z."/>
            <person name="Harris H.M."/>
            <person name="McCann A."/>
            <person name="Guo C."/>
            <person name="Argimon S."/>
            <person name="Zhang W."/>
            <person name="Yang X."/>
            <person name="Jeffery I.B."/>
            <person name="Cooney J.C."/>
            <person name="Kagawa T.F."/>
            <person name="Liu W."/>
            <person name="Song Y."/>
            <person name="Salvetti E."/>
            <person name="Wrobel A."/>
            <person name="Rasinkangas P."/>
            <person name="Parkhill J."/>
            <person name="Rea M.C."/>
            <person name="O'Sullivan O."/>
            <person name="Ritari J."/>
            <person name="Douillard F.P."/>
            <person name="Paul Ross R."/>
            <person name="Yang R."/>
            <person name="Briner A.E."/>
            <person name="Felis G.E."/>
            <person name="de Vos W.M."/>
            <person name="Barrangou R."/>
            <person name="Klaenhammer T.R."/>
            <person name="Caufield P.W."/>
            <person name="Cui Y."/>
            <person name="Zhang H."/>
            <person name="O'Toole P.W."/>
        </authorList>
    </citation>
    <scope>NUCLEOTIDE SEQUENCE [LARGE SCALE GENOMIC DNA]</scope>
    <source>
        <strain evidence="1 2">DSM 20505</strain>
    </source>
</reference>
<dbReference type="EMBL" id="AYYO01000010">
    <property type="protein sequence ID" value="KRM56088.1"/>
    <property type="molecule type" value="Genomic_DNA"/>
</dbReference>
<dbReference type="SUPFAM" id="SSF56784">
    <property type="entry name" value="HAD-like"/>
    <property type="match status" value="1"/>
</dbReference>
<protein>
    <submittedName>
        <fullName evidence="1">p-ser-hpr phosphatase</fullName>
    </submittedName>
</protein>
<gene>
    <name evidence="1" type="ORF">FC18_GL000875</name>
</gene>
<dbReference type="InterPro" id="IPR023198">
    <property type="entry name" value="PGP-like_dom2"/>
</dbReference>
<dbReference type="InterPro" id="IPR036412">
    <property type="entry name" value="HAD-like_sf"/>
</dbReference>
<dbReference type="PANTHER" id="PTHR43434">
    <property type="entry name" value="PHOSPHOGLYCOLATE PHOSPHATASE"/>
    <property type="match status" value="1"/>
</dbReference>
<dbReference type="InterPro" id="IPR006439">
    <property type="entry name" value="HAD-SF_hydro_IA"/>
</dbReference>
<dbReference type="SFLD" id="SFLDS00003">
    <property type="entry name" value="Haloacid_Dehalogenase"/>
    <property type="match status" value="1"/>
</dbReference>
<dbReference type="PATRIC" id="fig|1291052.5.peg.891"/>
<dbReference type="AlphaFoldDB" id="A0A0R1ZM14"/>
<dbReference type="GO" id="GO:0006281">
    <property type="term" value="P:DNA repair"/>
    <property type="evidence" value="ECO:0007669"/>
    <property type="project" value="TreeGrafter"/>
</dbReference>
<dbReference type="Gene3D" id="1.10.150.240">
    <property type="entry name" value="Putative phosphatase, domain 2"/>
    <property type="match status" value="1"/>
</dbReference>
<dbReference type="InterPro" id="IPR023214">
    <property type="entry name" value="HAD_sf"/>
</dbReference>
<dbReference type="NCBIfam" id="TIGR01509">
    <property type="entry name" value="HAD-SF-IA-v3"/>
    <property type="match status" value="1"/>
</dbReference>
<organism evidence="1 2">
    <name type="scientific">Lacticaseibacillus sharpeae JCM 1186 = DSM 20505</name>
    <dbReference type="NCBI Taxonomy" id="1291052"/>
    <lineage>
        <taxon>Bacteria</taxon>
        <taxon>Bacillati</taxon>
        <taxon>Bacillota</taxon>
        <taxon>Bacilli</taxon>
        <taxon>Lactobacillales</taxon>
        <taxon>Lactobacillaceae</taxon>
        <taxon>Lacticaseibacillus</taxon>
    </lineage>
</organism>